<protein>
    <submittedName>
        <fullName evidence="2">Uncharacterized protein</fullName>
    </submittedName>
</protein>
<feature type="compositionally biased region" description="Basic and acidic residues" evidence="1">
    <location>
        <begin position="467"/>
        <end position="482"/>
    </location>
</feature>
<dbReference type="EMBL" id="HF936646">
    <property type="protein sequence ID" value="CCX17398.1"/>
    <property type="molecule type" value="Genomic_DNA"/>
</dbReference>
<feature type="region of interest" description="Disordered" evidence="1">
    <location>
        <begin position="467"/>
        <end position="559"/>
    </location>
</feature>
<feature type="region of interest" description="Disordered" evidence="1">
    <location>
        <begin position="137"/>
        <end position="160"/>
    </location>
</feature>
<feature type="region of interest" description="Disordered" evidence="1">
    <location>
        <begin position="280"/>
        <end position="431"/>
    </location>
</feature>
<feature type="compositionally biased region" description="Basic and acidic residues" evidence="1">
    <location>
        <begin position="210"/>
        <end position="226"/>
    </location>
</feature>
<keyword evidence="3" id="KW-1185">Reference proteome</keyword>
<feature type="compositionally biased region" description="Low complexity" evidence="1">
    <location>
        <begin position="351"/>
        <end position="368"/>
    </location>
</feature>
<dbReference type="STRING" id="1076935.U4LC41"/>
<feature type="compositionally biased region" description="Polar residues" evidence="1">
    <location>
        <begin position="384"/>
        <end position="404"/>
    </location>
</feature>
<organism evidence="2 3">
    <name type="scientific">Pyronema omphalodes (strain CBS 100304)</name>
    <name type="common">Pyronema confluens</name>
    <dbReference type="NCBI Taxonomy" id="1076935"/>
    <lineage>
        <taxon>Eukaryota</taxon>
        <taxon>Fungi</taxon>
        <taxon>Dikarya</taxon>
        <taxon>Ascomycota</taxon>
        <taxon>Pezizomycotina</taxon>
        <taxon>Pezizomycetes</taxon>
        <taxon>Pezizales</taxon>
        <taxon>Pyronemataceae</taxon>
        <taxon>Pyronema</taxon>
    </lineage>
</organism>
<dbReference type="Proteomes" id="UP000018144">
    <property type="component" value="Unassembled WGS sequence"/>
</dbReference>
<name>U4LC41_PYROM</name>
<proteinExistence type="predicted"/>
<feature type="region of interest" description="Disordered" evidence="1">
    <location>
        <begin position="210"/>
        <end position="241"/>
    </location>
</feature>
<evidence type="ECO:0000313" key="3">
    <source>
        <dbReference type="Proteomes" id="UP000018144"/>
    </source>
</evidence>
<evidence type="ECO:0000256" key="1">
    <source>
        <dbReference type="SAM" id="MobiDB-lite"/>
    </source>
</evidence>
<gene>
    <name evidence="2" type="ORF">PCON_04402</name>
</gene>
<feature type="compositionally biased region" description="Low complexity" evidence="1">
    <location>
        <begin position="522"/>
        <end position="542"/>
    </location>
</feature>
<accession>U4LC41</accession>
<dbReference type="eggNOG" id="ENOG502S2RX">
    <property type="taxonomic scope" value="Eukaryota"/>
</dbReference>
<dbReference type="OMA" id="PINRPEG"/>
<sequence length="559" mass="61692">MTTTTTTSMTAVAPTLQAAFTPPASSHGKKVIGRDDWEFSVPIDVSDGDVPRNQKSIVASPVKSDFHASSSAHTNGFHDYDRTAAQSEENRHYSDYLSAPRTGRLKYDSMVSSNHDGDSVLDLYNGRLSMISAISGEASTSEGSPPFGNSAFPKTPEPTEDETKWIHRDKLAQIEGNEAADYLYDVGQSRWIHKDKLERIEIEELQRGGELDLSRPGTTRDGDKSTHLLSRPHTSSDEEPILDANFHEIRTLEEQAADDEVEARRRSFRRNRSYSRIPLAAVSPHPIPQQFIERDKPLPRSSVTPNGSDDGTGFPTIAHPSLRKRSHSASSAQLLHDDRDPPPGTPNTLNLKSPNRSSVLSSVSSPRKLASRAGSMQGKPHPHTLSNPQLHRPGTSHSSFSTSAGKHVDLEGQQPPWALQGYKPDPSLPQDQQIIPTLAKKLQQEQWERDGVYATVYDKELRPLKVERKEDGEQQERGEEWPLKSGAMEQEEVNRVMTEQTEGAAEQKQGGSGGYKIVPNITPSANAAATSTSQSTQVKQMQPENEGKKKKKFSCCVIM</sequence>
<evidence type="ECO:0000313" key="2">
    <source>
        <dbReference type="EMBL" id="CCX17398.1"/>
    </source>
</evidence>
<dbReference type="OrthoDB" id="418495at2759"/>
<dbReference type="AlphaFoldDB" id="U4LC41"/>
<reference evidence="2 3" key="1">
    <citation type="journal article" date="2013" name="PLoS Genet.">
        <title>The genome and development-dependent transcriptomes of Pyronema confluens: a window into fungal evolution.</title>
        <authorList>
            <person name="Traeger S."/>
            <person name="Altegoer F."/>
            <person name="Freitag M."/>
            <person name="Gabaldon T."/>
            <person name="Kempken F."/>
            <person name="Kumar A."/>
            <person name="Marcet-Houben M."/>
            <person name="Poggeler S."/>
            <person name="Stajich J.E."/>
            <person name="Nowrousian M."/>
        </authorList>
    </citation>
    <scope>NUCLEOTIDE SEQUENCE [LARGE SCALE GENOMIC DNA]</scope>
    <source>
        <strain evidence="3">CBS 100304</strain>
        <tissue evidence="2">Vegetative mycelium</tissue>
    </source>
</reference>